<keyword evidence="2" id="KW-0254">Endocytosis</keyword>
<feature type="chain" id="PRO_5027032799" evidence="13">
    <location>
        <begin position="27"/>
        <end position="1719"/>
    </location>
</feature>
<keyword evidence="9" id="KW-0675">Receptor</keyword>
<evidence type="ECO:0000256" key="13">
    <source>
        <dbReference type="SAM" id="SignalP"/>
    </source>
</evidence>
<dbReference type="InterPro" id="IPR036943">
    <property type="entry name" value="FN_type2_sf"/>
</dbReference>
<dbReference type="CDD" id="cd00037">
    <property type="entry name" value="CLECT"/>
    <property type="match status" value="9"/>
</dbReference>
<keyword evidence="4 13" id="KW-0732">Signal</keyword>
<sequence length="1719" mass="195521">MDWKVRAIVSTLVFIVGELTVYKGNCASVVNVGNDMFTIQHEASGKCIRVEDGSIHLQNCSSSPATQWKWGSTHRLFHMGSSQCLGMNVTSKTLALFNCDSDALLSWRCSEGSIYTMYQMMLTFSGNTVTVKRESSDIWKRGGTSENICQQPYRVIHTTDGNSNGAPCEFPFLYNGSWHHDCLPSSSTPSLGWCSTTSNFDKDQKWGTCLKYVDGCGDLWKGPLNGRCYQLVSKAMAKWHEARDSCRSQGGDLLSVSSAAELSSFSKEELPEKLWIGLNHLDWEQGWQWADGSALSYIPWDLDVPVRSYLLSDSDCGVLNSRFHFESQACDSRLPYICEKKENGTQTESTGRVGYNETECDEGWIAGLGYCLKYINSSAFQAAAQQECRKNDANLASIHSLEDVELLTKFLPPDARSEMWIGLVSNGSSATFHWLDNSPVSFTNWDRFQPPVQPPNTSNCVFMSREHQMWQVSNCKTVRVFLCKKEGKVKEGQVDKKCPPGQGWWRHGKACYKVNTTQVDFKGSCELTITNRFEQLFINSLLKQYTFGSQPQYFWTGLQDIKGTGEYQWFSKDGPGDRVTYTNWRYLEPARYGGCAVLSTEMPLGQWEVKNCTLFKAGTICKVPVEGKELVAPEPNSTIPCPQGWVSVEGNSYCYKVFHEERVSRKRSWEEAERFCEALGAHLPSFTNVEEMKALHSVMRESVSTDRYFWVGLNRRNPNTENAWEWSDGRPVSMAVFPQEFHEDDEYDRDCAAFKSLKGTFRRLFFFLLHDIPPRPFYASTFHCDAQMEWVCQIPRGQDPKIPEWYNPGGYHYTSRFIDGQEFWFVSEPKLYYHEAEEYCSSNQSRLASPQNLLAIRHLHDFLAQHAGSQPTYWWADLDEPDSVLPWILSHAHHFNARFLGKCTSIGPDSIYPEYNIPCNTRLPFICETLNVTSAEKHPPEPHAPRKPCENSTMSFRDKCYTVFPPRNLTFQQASEFCYTHRGSMVTIADQVEQDFITTLLSGQQQSNLWIGLKLKPHETQWVDNSPVKYLNFNPLLQGQIRHIYINPFEEGRFELCAYMLNDVHSSLLATWDYTSCSDRQFVSICQHYTDKPEVPVVSDAQFEVDGHVFKLVRKQNLTWTEARELCREEGMDLASVANALVQAVLSVNVSRAGTPMWIGLFSEDEGEHYRWIDNSHTMFSRWSDEDHTGSCVYLNTDGFWKAMECAEELGGAVCHVPHEDTVENPETSTKCPHKSGGPNWIPFKNNCYSFQLAGSRWSEEEKKNGAQTCSKLIGEGEVLTIRDEEENAFIVQQLQPFKDLAQFVWLGMYRDPKDNQLKWLDGTNVQYSNWVSGRQNVTDTFMAGLTLSGKWELFRSRFIFSKFMQKTIVVCKISNDSKDEFRKKAVDVEPSANQTYRVIAQTLNWFQALEKCSQDGGHLASILGKKDNRNVGLIAKRDGFPLWIGLSNQNASGWPYEWSDGSVLKYKPEGFWGTDTEESCVYVEPSGTWKKTNCYTQLEGAICYSSPNPRYSQLSSSSSMKCPESEGLSEWVQFEDHCYAFNMTFYNYSVYTMEDAKELCARLDSSSQLLTIKSQEENDFVSKYMAENPLITSRVWLGLKMEGKNGKWMDGSAMSFSNFARQSEDGGLSGDGCAVMISSQGTWHATNCTSSRSRIVCKVPARSGSSPAALVFFLIVLLLLIAVVGFIVYKKNRARFSSTIRYQRNFDEDTTSMITATD</sequence>
<organism evidence="16 17">
    <name type="scientific">Chanos chanos</name>
    <name type="common">Milkfish</name>
    <name type="synonym">Mugil chanos</name>
    <dbReference type="NCBI Taxonomy" id="29144"/>
    <lineage>
        <taxon>Eukaryota</taxon>
        <taxon>Metazoa</taxon>
        <taxon>Chordata</taxon>
        <taxon>Craniata</taxon>
        <taxon>Vertebrata</taxon>
        <taxon>Euteleostomi</taxon>
        <taxon>Actinopterygii</taxon>
        <taxon>Neopterygii</taxon>
        <taxon>Teleostei</taxon>
        <taxon>Ostariophysi</taxon>
        <taxon>Gonorynchiformes</taxon>
        <taxon>Chanidae</taxon>
        <taxon>Chanos</taxon>
    </lineage>
</organism>
<dbReference type="SMART" id="SM00034">
    <property type="entry name" value="CLECT"/>
    <property type="match status" value="10"/>
</dbReference>
<evidence type="ECO:0000256" key="1">
    <source>
        <dbReference type="ARBA" id="ARBA00004167"/>
    </source>
</evidence>
<dbReference type="PANTHER" id="PTHR22803">
    <property type="entry name" value="MANNOSE, PHOSPHOLIPASE, LECTIN RECEPTOR RELATED"/>
    <property type="match status" value="1"/>
</dbReference>
<evidence type="ECO:0000259" key="15">
    <source>
        <dbReference type="PROSITE" id="PS51092"/>
    </source>
</evidence>
<dbReference type="CDD" id="cd00062">
    <property type="entry name" value="FN2"/>
    <property type="match status" value="1"/>
</dbReference>
<evidence type="ECO:0000256" key="6">
    <source>
        <dbReference type="ARBA" id="ARBA00022989"/>
    </source>
</evidence>
<feature type="domain" description="C-type lectin" evidence="14">
    <location>
        <begin position="1105"/>
        <end position="1210"/>
    </location>
</feature>
<feature type="domain" description="C-type lectin" evidence="14">
    <location>
        <begin position="369"/>
        <end position="484"/>
    </location>
</feature>
<proteinExistence type="predicted"/>
<feature type="domain" description="C-type lectin" evidence="14">
    <location>
        <begin position="507"/>
        <end position="612"/>
    </location>
</feature>
<dbReference type="Gene3D" id="2.80.10.50">
    <property type="match status" value="1"/>
</dbReference>
<dbReference type="InterPro" id="IPR000772">
    <property type="entry name" value="Ricin_B_lectin"/>
</dbReference>
<protein>
    <submittedName>
        <fullName evidence="17">Lymphocyte antigen 75</fullName>
    </submittedName>
</protein>
<dbReference type="InterPro" id="IPR013806">
    <property type="entry name" value="Kringle-like"/>
</dbReference>
<dbReference type="PRINTS" id="PR00013">
    <property type="entry name" value="FNTYPEII"/>
</dbReference>
<evidence type="ECO:0000256" key="11">
    <source>
        <dbReference type="PROSITE-ProRule" id="PRU00479"/>
    </source>
</evidence>
<dbReference type="InParanoid" id="A0A6J2V4N2"/>
<keyword evidence="6 12" id="KW-1133">Transmembrane helix</keyword>
<dbReference type="Pfam" id="PF24562">
    <property type="entry name" value="CysR_MRC2_N"/>
    <property type="match status" value="1"/>
</dbReference>
<dbReference type="FunFam" id="3.10.100.10:FF:000036">
    <property type="entry name" value="Lymphocyte antigen 75"/>
    <property type="match status" value="1"/>
</dbReference>
<dbReference type="InterPro" id="IPR001304">
    <property type="entry name" value="C-type_lectin-like"/>
</dbReference>
<evidence type="ECO:0000256" key="12">
    <source>
        <dbReference type="SAM" id="Phobius"/>
    </source>
</evidence>
<evidence type="ECO:0000256" key="5">
    <source>
        <dbReference type="ARBA" id="ARBA00022737"/>
    </source>
</evidence>
<keyword evidence="7 12" id="KW-0472">Membrane</keyword>
<evidence type="ECO:0000256" key="2">
    <source>
        <dbReference type="ARBA" id="ARBA00022583"/>
    </source>
</evidence>
<feature type="domain" description="C-type lectin" evidence="14">
    <location>
        <begin position="818"/>
        <end position="928"/>
    </location>
</feature>
<feature type="transmembrane region" description="Helical" evidence="12">
    <location>
        <begin position="1669"/>
        <end position="1690"/>
    </location>
</feature>
<feature type="disulfide bond" evidence="11">
    <location>
        <begin position="168"/>
        <end position="194"/>
    </location>
</feature>
<dbReference type="CTD" id="4065"/>
<dbReference type="SUPFAM" id="SSF50370">
    <property type="entry name" value="Ricin B-like lectins"/>
    <property type="match status" value="1"/>
</dbReference>
<dbReference type="SMART" id="SM00059">
    <property type="entry name" value="FN2"/>
    <property type="match status" value="1"/>
</dbReference>
<dbReference type="SUPFAM" id="SSF56436">
    <property type="entry name" value="C-type lectin-like"/>
    <property type="match status" value="10"/>
</dbReference>
<keyword evidence="3 12" id="KW-0812">Transmembrane</keyword>
<feature type="domain" description="C-type lectin" evidence="14">
    <location>
        <begin position="1392"/>
        <end position="1495"/>
    </location>
</feature>
<feature type="disulfide bond" evidence="11">
    <location>
        <begin position="182"/>
        <end position="209"/>
    </location>
</feature>
<evidence type="ECO:0000259" key="14">
    <source>
        <dbReference type="PROSITE" id="PS50041"/>
    </source>
</evidence>
<keyword evidence="10" id="KW-0325">Glycoprotein</keyword>
<dbReference type="GO" id="GO:0016020">
    <property type="term" value="C:membrane"/>
    <property type="evidence" value="ECO:0007669"/>
    <property type="project" value="UniProtKB-SubCell"/>
</dbReference>
<evidence type="ECO:0000256" key="10">
    <source>
        <dbReference type="ARBA" id="ARBA00023180"/>
    </source>
</evidence>
<feature type="domain" description="Fibronectin type-II" evidence="15">
    <location>
        <begin position="163"/>
        <end position="211"/>
    </location>
</feature>
<keyword evidence="16" id="KW-1185">Reference proteome</keyword>
<accession>A0A6J2V4N2</accession>
<dbReference type="Gene3D" id="3.10.100.10">
    <property type="entry name" value="Mannose-Binding Protein A, subunit A"/>
    <property type="match status" value="10"/>
</dbReference>
<feature type="domain" description="C-type lectin" evidence="14">
    <location>
        <begin position="1244"/>
        <end position="1353"/>
    </location>
</feature>
<reference evidence="17" key="1">
    <citation type="submission" date="2025-08" db="UniProtKB">
        <authorList>
            <consortium name="RefSeq"/>
        </authorList>
    </citation>
    <scope>IDENTIFICATION</scope>
</reference>
<comment type="subcellular location">
    <subcellularLocation>
        <location evidence="1">Membrane</location>
        <topology evidence="1">Single-pass membrane protein</topology>
    </subcellularLocation>
</comment>
<dbReference type="Gene3D" id="2.10.10.10">
    <property type="entry name" value="Fibronectin, type II, collagen-binding"/>
    <property type="match status" value="1"/>
</dbReference>
<dbReference type="PROSITE" id="PS50041">
    <property type="entry name" value="C_TYPE_LECTIN_2"/>
    <property type="match status" value="10"/>
</dbReference>
<evidence type="ECO:0000256" key="4">
    <source>
        <dbReference type="ARBA" id="ARBA00022729"/>
    </source>
</evidence>
<dbReference type="SMART" id="SM00458">
    <property type="entry name" value="RICIN"/>
    <property type="match status" value="1"/>
</dbReference>
<dbReference type="InterPro" id="IPR050111">
    <property type="entry name" value="C-type_lectin/snaclec_domain"/>
</dbReference>
<dbReference type="FunFam" id="3.10.100.10:FF:000047">
    <property type="entry name" value="lymphocyte antigen 75"/>
    <property type="match status" value="1"/>
</dbReference>
<dbReference type="Pfam" id="PF00059">
    <property type="entry name" value="Lectin_C"/>
    <property type="match status" value="10"/>
</dbReference>
<keyword evidence="5" id="KW-0677">Repeat</keyword>
<gene>
    <name evidence="17" type="primary">ly75</name>
</gene>
<evidence type="ECO:0000256" key="8">
    <source>
        <dbReference type="ARBA" id="ARBA00023157"/>
    </source>
</evidence>
<feature type="domain" description="C-type lectin" evidence="14">
    <location>
        <begin position="956"/>
        <end position="1080"/>
    </location>
</feature>
<dbReference type="GeneID" id="115809639"/>
<dbReference type="InterPro" id="IPR035992">
    <property type="entry name" value="Ricin_B-like_lectins"/>
</dbReference>
<dbReference type="InterPro" id="IPR016187">
    <property type="entry name" value="CTDL_fold"/>
</dbReference>
<dbReference type="OrthoDB" id="6153550at2759"/>
<dbReference type="RefSeq" id="XP_030627234.1">
    <property type="nucleotide sequence ID" value="XM_030771374.1"/>
</dbReference>
<feature type="domain" description="C-type lectin" evidence="14">
    <location>
        <begin position="224"/>
        <end position="339"/>
    </location>
</feature>
<dbReference type="InterPro" id="IPR000562">
    <property type="entry name" value="FN_type2_dom"/>
</dbReference>
<dbReference type="PROSITE" id="PS50231">
    <property type="entry name" value="RICIN_B_LECTIN"/>
    <property type="match status" value="1"/>
</dbReference>
<dbReference type="GO" id="GO:0006897">
    <property type="term" value="P:endocytosis"/>
    <property type="evidence" value="ECO:0007669"/>
    <property type="project" value="UniProtKB-KW"/>
</dbReference>
<feature type="domain" description="C-type lectin" evidence="14">
    <location>
        <begin position="650"/>
        <end position="793"/>
    </location>
</feature>
<feature type="signal peptide" evidence="13">
    <location>
        <begin position="1"/>
        <end position="26"/>
    </location>
</feature>
<dbReference type="SUPFAM" id="SSF57440">
    <property type="entry name" value="Kringle-like"/>
    <property type="match status" value="1"/>
</dbReference>
<evidence type="ECO:0000256" key="9">
    <source>
        <dbReference type="ARBA" id="ARBA00023170"/>
    </source>
</evidence>
<evidence type="ECO:0000256" key="7">
    <source>
        <dbReference type="ARBA" id="ARBA00023136"/>
    </source>
</evidence>
<dbReference type="PROSITE" id="PS51092">
    <property type="entry name" value="FN2_2"/>
    <property type="match status" value="1"/>
</dbReference>
<feature type="domain" description="C-type lectin" evidence="14">
    <location>
        <begin position="1535"/>
        <end position="1658"/>
    </location>
</feature>
<dbReference type="InterPro" id="IPR016186">
    <property type="entry name" value="C-type_lectin-like/link_sf"/>
</dbReference>
<dbReference type="Pfam" id="PF00040">
    <property type="entry name" value="fn2"/>
    <property type="match status" value="1"/>
</dbReference>
<evidence type="ECO:0000256" key="3">
    <source>
        <dbReference type="ARBA" id="ARBA00022692"/>
    </source>
</evidence>
<name>A0A6J2V4N2_CHACN</name>
<keyword evidence="8 11" id="KW-1015">Disulfide bond</keyword>
<dbReference type="Proteomes" id="UP000504632">
    <property type="component" value="Chromosome 4"/>
</dbReference>
<evidence type="ECO:0000313" key="16">
    <source>
        <dbReference type="Proteomes" id="UP000504632"/>
    </source>
</evidence>
<evidence type="ECO:0000313" key="17">
    <source>
        <dbReference type="RefSeq" id="XP_030627234.1"/>
    </source>
</evidence>